<gene>
    <name evidence="1" type="ORF">TM448A00111_0101</name>
    <name evidence="2" type="ORF">TM448B01464_0020</name>
</gene>
<dbReference type="EMBL" id="MT144763">
    <property type="protein sequence ID" value="QJH99015.1"/>
    <property type="molecule type" value="Genomic_DNA"/>
</dbReference>
<name>A0A6H1ZAP0_9ZZZZ</name>
<reference evidence="1" key="1">
    <citation type="submission" date="2020-03" db="EMBL/GenBank/DDBJ databases">
        <title>The deep terrestrial virosphere.</title>
        <authorList>
            <person name="Holmfeldt K."/>
            <person name="Nilsson E."/>
            <person name="Simone D."/>
            <person name="Lopez-Fernandez M."/>
            <person name="Wu X."/>
            <person name="de Brujin I."/>
            <person name="Lundin D."/>
            <person name="Andersson A."/>
            <person name="Bertilsson S."/>
            <person name="Dopson M."/>
        </authorList>
    </citation>
    <scope>NUCLEOTIDE SEQUENCE</scope>
    <source>
        <strain evidence="1">TM448A00111</strain>
        <strain evidence="2">TM448B01464</strain>
    </source>
</reference>
<accession>A0A6H1ZAP0</accession>
<sequence>MQKIQVIRINGQTVEAVITGNSVEAPWLFTARVYDDPQAVDIFAPGEAIAVTCDSGTYYEIETATA</sequence>
<proteinExistence type="predicted"/>
<evidence type="ECO:0000313" key="1">
    <source>
        <dbReference type="EMBL" id="QJA44598.1"/>
    </source>
</evidence>
<dbReference type="AlphaFoldDB" id="A0A6H1ZAP0"/>
<dbReference type="EMBL" id="MT143977">
    <property type="protein sequence ID" value="QJA44598.1"/>
    <property type="molecule type" value="Genomic_DNA"/>
</dbReference>
<evidence type="ECO:0000313" key="2">
    <source>
        <dbReference type="EMBL" id="QJH99015.1"/>
    </source>
</evidence>
<protein>
    <submittedName>
        <fullName evidence="1">Uncharacterized protein</fullName>
    </submittedName>
</protein>
<organism evidence="1">
    <name type="scientific">viral metagenome</name>
    <dbReference type="NCBI Taxonomy" id="1070528"/>
    <lineage>
        <taxon>unclassified sequences</taxon>
        <taxon>metagenomes</taxon>
        <taxon>organismal metagenomes</taxon>
    </lineage>
</organism>